<sequence>MAKRTITSIPRRSRRNRHTQGPISFPTAHQRDTDTTTDMVQQHVVHTASSSGVGAMGRASSHPPNQDEDATAPTQPSTNPRNRSGLGAIKTEQPPAIANDAATTNDMYIDMDNFLASNVVIAPAPLHKQMATPGGINGALDDQSIDSPPLNPVDNHSSRTDSIPRGTTADTPPDMSFLIFHCEPHLMMAPAATLEDASAPRMESFAHLGPIQTIQQTEVFDEFLKNFNWHGGALKPDEDMRGYNDVRKDLAELLLLIDLADQHQALERIYKSRFQQLFYKDHSPHNLTIRVGGFSSLSKEAYWEVISDLVGSTLITTIVPVLLRQYLDMYFRGTLVTKRLAIRHHTAMNPQWTTFDVRLAHFHSMNHGNFKERTLSGNMAMYHAVLDLANRPLYKRDSEVIQLYARQNPTRYHVLALQVDEACNVWYTTEEFDFFVHVHHPSKGSDIRENQNALKILNQI</sequence>
<accession>A0A5C3DTC8</accession>
<gene>
    <name evidence="2" type="ORF">UTRI_10046</name>
</gene>
<keyword evidence="3" id="KW-1185">Reference proteome</keyword>
<dbReference type="Proteomes" id="UP000324022">
    <property type="component" value="Unassembled WGS sequence"/>
</dbReference>
<feature type="region of interest" description="Disordered" evidence="1">
    <location>
        <begin position="1"/>
        <end position="95"/>
    </location>
</feature>
<evidence type="ECO:0000313" key="3">
    <source>
        <dbReference type="Proteomes" id="UP000324022"/>
    </source>
</evidence>
<evidence type="ECO:0000256" key="1">
    <source>
        <dbReference type="SAM" id="MobiDB-lite"/>
    </source>
</evidence>
<reference evidence="2 3" key="1">
    <citation type="submission" date="2018-03" db="EMBL/GenBank/DDBJ databases">
        <authorList>
            <person name="Guldener U."/>
        </authorList>
    </citation>
    <scope>NUCLEOTIDE SEQUENCE [LARGE SCALE GENOMIC DNA]</scope>
    <source>
        <strain evidence="2 3">NBRC100155</strain>
    </source>
</reference>
<feature type="compositionally biased region" description="Polar residues" evidence="1">
    <location>
        <begin position="72"/>
        <end position="82"/>
    </location>
</feature>
<organism evidence="2 3">
    <name type="scientific">Ustilago trichophora</name>
    <dbReference type="NCBI Taxonomy" id="86804"/>
    <lineage>
        <taxon>Eukaryota</taxon>
        <taxon>Fungi</taxon>
        <taxon>Dikarya</taxon>
        <taxon>Basidiomycota</taxon>
        <taxon>Ustilaginomycotina</taxon>
        <taxon>Ustilaginomycetes</taxon>
        <taxon>Ustilaginales</taxon>
        <taxon>Ustilaginaceae</taxon>
        <taxon>Ustilago</taxon>
    </lineage>
</organism>
<feature type="region of interest" description="Disordered" evidence="1">
    <location>
        <begin position="134"/>
        <end position="171"/>
    </location>
</feature>
<evidence type="ECO:0000313" key="2">
    <source>
        <dbReference type="EMBL" id="SPO21482.1"/>
    </source>
</evidence>
<protein>
    <submittedName>
        <fullName evidence="2">Uncharacterized protein</fullName>
    </submittedName>
</protein>
<feature type="compositionally biased region" description="Low complexity" evidence="1">
    <location>
        <begin position="1"/>
        <end position="10"/>
    </location>
</feature>
<dbReference type="AlphaFoldDB" id="A0A5C3DTC8"/>
<dbReference type="EMBL" id="OOIN01000003">
    <property type="protein sequence ID" value="SPO21482.1"/>
    <property type="molecule type" value="Genomic_DNA"/>
</dbReference>
<proteinExistence type="predicted"/>
<name>A0A5C3DTC8_9BASI</name>